<proteinExistence type="predicted"/>
<dbReference type="Proteomes" id="UP001623041">
    <property type="component" value="Unassembled WGS sequence"/>
</dbReference>
<protein>
    <submittedName>
        <fullName evidence="1">Cytidylyltransferase domain-containing protein</fullName>
    </submittedName>
</protein>
<keyword evidence="1" id="KW-0808">Transferase</keyword>
<dbReference type="RefSeq" id="WP_406578661.1">
    <property type="nucleotide sequence ID" value="NZ_JBJHQH010000001.1"/>
</dbReference>
<dbReference type="EMBL" id="JBJHQH010000001">
    <property type="protein sequence ID" value="MFK9089938.1"/>
    <property type="molecule type" value="Genomic_DNA"/>
</dbReference>
<dbReference type="InterPro" id="IPR029044">
    <property type="entry name" value="Nucleotide-diphossugar_trans"/>
</dbReference>
<dbReference type="PANTHER" id="PTHR21485:SF6">
    <property type="entry name" value="N-ACYLNEURAMINATE CYTIDYLYLTRANSFERASE-RELATED"/>
    <property type="match status" value="1"/>
</dbReference>
<dbReference type="InterPro" id="IPR050793">
    <property type="entry name" value="CMP-NeuNAc_synthase"/>
</dbReference>
<accession>A0ABW8R902</accession>
<keyword evidence="2" id="KW-1185">Reference proteome</keyword>
<keyword evidence="1" id="KW-0548">Nucleotidyltransferase</keyword>
<comment type="caution">
    <text evidence="1">The sequence shown here is derived from an EMBL/GenBank/DDBJ whole genome shotgun (WGS) entry which is preliminary data.</text>
</comment>
<name>A0ABW8R902_9BACI</name>
<gene>
    <name evidence="1" type="ORF">ACJEBI_00390</name>
</gene>
<dbReference type="PANTHER" id="PTHR21485">
    <property type="entry name" value="HAD SUPERFAMILY MEMBERS CMAS AND KDSC"/>
    <property type="match status" value="1"/>
</dbReference>
<dbReference type="GO" id="GO:0016779">
    <property type="term" value="F:nucleotidyltransferase activity"/>
    <property type="evidence" value="ECO:0007669"/>
    <property type="project" value="UniProtKB-KW"/>
</dbReference>
<organism evidence="1 2">
    <name type="scientific">Bacillus salipaludis</name>
    <dbReference type="NCBI Taxonomy" id="2547811"/>
    <lineage>
        <taxon>Bacteria</taxon>
        <taxon>Bacillati</taxon>
        <taxon>Bacillota</taxon>
        <taxon>Bacilli</taxon>
        <taxon>Bacillales</taxon>
        <taxon>Bacillaceae</taxon>
        <taxon>Bacillus</taxon>
    </lineage>
</organism>
<sequence length="223" mass="26202">MRNKVVAFVPIKLNSQRLANKNILPLGDHSLSWYVFNNLLGIKKIDEVYVFCSDEQIMNYVPKGVKFLKRDRHLDGDLVKGNEIYRSFINKVDSDFYMLAHTTSPFMTHSSVENALNNVLGENYDSALSVQKKQTFIWYKGQTLNYESNNIPRTQDIEPIYIETSGFYIFKKEHFLTHERRVGFNPYFQELDDIEAIDIDTKEDYEFALKIIEKDKQLHLELN</sequence>
<dbReference type="SUPFAM" id="SSF53448">
    <property type="entry name" value="Nucleotide-diphospho-sugar transferases"/>
    <property type="match status" value="1"/>
</dbReference>
<dbReference type="Gene3D" id="3.90.550.10">
    <property type="entry name" value="Spore Coat Polysaccharide Biosynthesis Protein SpsA, Chain A"/>
    <property type="match status" value="1"/>
</dbReference>
<evidence type="ECO:0000313" key="2">
    <source>
        <dbReference type="Proteomes" id="UP001623041"/>
    </source>
</evidence>
<dbReference type="Pfam" id="PF02348">
    <property type="entry name" value="CTP_transf_3"/>
    <property type="match status" value="1"/>
</dbReference>
<dbReference type="InterPro" id="IPR003329">
    <property type="entry name" value="Cytidylyl_trans"/>
</dbReference>
<evidence type="ECO:0000313" key="1">
    <source>
        <dbReference type="EMBL" id="MFK9089938.1"/>
    </source>
</evidence>
<reference evidence="1 2" key="1">
    <citation type="submission" date="2024-11" db="EMBL/GenBank/DDBJ databases">
        <authorList>
            <person name="Lucas J.A."/>
        </authorList>
    </citation>
    <scope>NUCLEOTIDE SEQUENCE [LARGE SCALE GENOMIC DNA]</scope>
    <source>
        <strain evidence="1 2">Z 5.4</strain>
    </source>
</reference>